<evidence type="ECO:0000259" key="6">
    <source>
        <dbReference type="Pfam" id="PF03931"/>
    </source>
</evidence>
<dbReference type="EMBL" id="AWWV01012528">
    <property type="protein sequence ID" value="OMO66403.1"/>
    <property type="molecule type" value="Genomic_DNA"/>
</dbReference>
<dbReference type="UniPathway" id="UPA00143"/>
<dbReference type="AlphaFoldDB" id="A0A1R3H7Z8"/>
<comment type="pathway">
    <text evidence="1 4">Protein modification; protein ubiquitination.</text>
</comment>
<dbReference type="GO" id="GO:0009867">
    <property type="term" value="P:jasmonic acid mediated signaling pathway"/>
    <property type="evidence" value="ECO:0007669"/>
    <property type="project" value="UniProtKB-ARBA"/>
</dbReference>
<evidence type="ECO:0000313" key="7">
    <source>
        <dbReference type="EMBL" id="OMO66403.1"/>
    </source>
</evidence>
<dbReference type="InterPro" id="IPR016073">
    <property type="entry name" value="Skp1_comp_POZ"/>
</dbReference>
<evidence type="ECO:0000259" key="5">
    <source>
        <dbReference type="Pfam" id="PF01466"/>
    </source>
</evidence>
<keyword evidence="3 4" id="KW-0833">Ubl conjugation pathway</keyword>
<evidence type="ECO:0000313" key="8">
    <source>
        <dbReference type="Proteomes" id="UP000188268"/>
    </source>
</evidence>
<dbReference type="InterPro" id="IPR011333">
    <property type="entry name" value="SKP1/BTB/POZ_sf"/>
</dbReference>
<dbReference type="InterPro" id="IPR016072">
    <property type="entry name" value="Skp1_comp_dimer"/>
</dbReference>
<comment type="subunit">
    <text evidence="4">Part of a SCF (SKP1-cullin-F-box) protein ligase complex.</text>
</comment>
<dbReference type="Gene3D" id="3.30.710.10">
    <property type="entry name" value="Potassium Channel Kv1.1, Chain A"/>
    <property type="match status" value="1"/>
</dbReference>
<dbReference type="GO" id="GO:0006511">
    <property type="term" value="P:ubiquitin-dependent protein catabolic process"/>
    <property type="evidence" value="ECO:0007669"/>
    <property type="project" value="InterPro"/>
</dbReference>
<dbReference type="OrthoDB" id="7827685at2759"/>
<dbReference type="PIRSF" id="PIRSF028729">
    <property type="entry name" value="E3_ubiquit_lig_SCF_Skp"/>
    <property type="match status" value="1"/>
</dbReference>
<dbReference type="InterPro" id="IPR036296">
    <property type="entry name" value="SKP1-like_dim_sf"/>
</dbReference>
<dbReference type="SMART" id="SM00512">
    <property type="entry name" value="Skp1"/>
    <property type="match status" value="1"/>
</dbReference>
<comment type="similarity">
    <text evidence="2 4">Belongs to the SKP1 family.</text>
</comment>
<keyword evidence="8" id="KW-1185">Reference proteome</keyword>
<protein>
    <recommendedName>
        <fullName evidence="4">SKP1-like protein</fullName>
    </recommendedName>
</protein>
<proteinExistence type="inferred from homology"/>
<dbReference type="PANTHER" id="PTHR11165">
    <property type="entry name" value="SKP1"/>
    <property type="match status" value="1"/>
</dbReference>
<comment type="caution">
    <text evidence="7">The sequence shown here is derived from an EMBL/GenBank/DDBJ whole genome shotgun (WGS) entry which is preliminary data.</text>
</comment>
<dbReference type="Proteomes" id="UP000188268">
    <property type="component" value="Unassembled WGS sequence"/>
</dbReference>
<evidence type="ECO:0000256" key="4">
    <source>
        <dbReference type="PIRNR" id="PIRNR028729"/>
    </source>
</evidence>
<dbReference type="Pfam" id="PF01466">
    <property type="entry name" value="Skp1"/>
    <property type="match status" value="1"/>
</dbReference>
<feature type="domain" description="SKP1 component dimerisation" evidence="5">
    <location>
        <begin position="104"/>
        <end position="151"/>
    </location>
</feature>
<dbReference type="STRING" id="210143.A0A1R3H7Z8"/>
<accession>A0A1R3H7Z8</accession>
<sequence length="161" mass="18370">MSTAKKVTLVTADKVEFEVDEAVAMRFGIVKSFLEENPEKIPLPNVNSSVLSLIIDYCKAHVEFASSENKADEKAKEFDENFVKAQGNETLVAMCMAVNYLEEKELLNMVLDAIANKIKNKSVEFVRKYFGIKNDFPPEEEEALRRENHWAFQDVDVDDNE</sequence>
<dbReference type="OMA" id="WHVEHRA"/>
<evidence type="ECO:0000256" key="3">
    <source>
        <dbReference type="ARBA" id="ARBA00022786"/>
    </source>
</evidence>
<dbReference type="Pfam" id="PF03931">
    <property type="entry name" value="Skp1_POZ"/>
    <property type="match status" value="1"/>
</dbReference>
<organism evidence="7 8">
    <name type="scientific">Corchorus capsularis</name>
    <name type="common">Jute</name>
    <dbReference type="NCBI Taxonomy" id="210143"/>
    <lineage>
        <taxon>Eukaryota</taxon>
        <taxon>Viridiplantae</taxon>
        <taxon>Streptophyta</taxon>
        <taxon>Embryophyta</taxon>
        <taxon>Tracheophyta</taxon>
        <taxon>Spermatophyta</taxon>
        <taxon>Magnoliopsida</taxon>
        <taxon>eudicotyledons</taxon>
        <taxon>Gunneridae</taxon>
        <taxon>Pentapetalae</taxon>
        <taxon>rosids</taxon>
        <taxon>malvids</taxon>
        <taxon>Malvales</taxon>
        <taxon>Malvaceae</taxon>
        <taxon>Grewioideae</taxon>
        <taxon>Apeibeae</taxon>
        <taxon>Corchorus</taxon>
    </lineage>
</organism>
<reference evidence="7 8" key="1">
    <citation type="submission" date="2013-09" db="EMBL/GenBank/DDBJ databases">
        <title>Corchorus capsularis genome sequencing.</title>
        <authorList>
            <person name="Alam M."/>
            <person name="Haque M.S."/>
            <person name="Islam M.S."/>
            <person name="Emdad E.M."/>
            <person name="Islam M.M."/>
            <person name="Ahmed B."/>
            <person name="Halim A."/>
            <person name="Hossen Q.M.M."/>
            <person name="Hossain M.Z."/>
            <person name="Ahmed R."/>
            <person name="Khan M.M."/>
            <person name="Islam R."/>
            <person name="Rashid M.M."/>
            <person name="Khan S.A."/>
            <person name="Rahman M.S."/>
            <person name="Alam M."/>
        </authorList>
    </citation>
    <scope>NUCLEOTIDE SEQUENCE [LARGE SCALE GENOMIC DNA]</scope>
    <source>
        <strain evidence="8">cv. CVL-1</strain>
        <tissue evidence="7">Whole seedling</tissue>
    </source>
</reference>
<name>A0A1R3H7Z8_COCAP</name>
<dbReference type="InterPro" id="IPR016897">
    <property type="entry name" value="SKP1"/>
</dbReference>
<dbReference type="GO" id="GO:0016567">
    <property type="term" value="P:protein ubiquitination"/>
    <property type="evidence" value="ECO:0007669"/>
    <property type="project" value="UniProtKB-UniRule"/>
</dbReference>
<evidence type="ECO:0000256" key="1">
    <source>
        <dbReference type="ARBA" id="ARBA00004906"/>
    </source>
</evidence>
<dbReference type="Gramene" id="OMO66403">
    <property type="protein sequence ID" value="OMO66403"/>
    <property type="gene ID" value="CCACVL1_21162"/>
</dbReference>
<dbReference type="InterPro" id="IPR001232">
    <property type="entry name" value="SKP1-like"/>
</dbReference>
<dbReference type="SUPFAM" id="SSF54695">
    <property type="entry name" value="POZ domain"/>
    <property type="match status" value="1"/>
</dbReference>
<gene>
    <name evidence="7" type="ORF">CCACVL1_21162</name>
</gene>
<feature type="domain" description="SKP1 component POZ" evidence="6">
    <location>
        <begin position="5"/>
        <end position="62"/>
    </location>
</feature>
<evidence type="ECO:0000256" key="2">
    <source>
        <dbReference type="ARBA" id="ARBA00009993"/>
    </source>
</evidence>
<comment type="function">
    <text evidence="4">Involved in ubiquitination and subsequent proteasomal degradation of target proteins. Together with CUL1, RBX1 and a F-box protein, it forms a SCF E3 ubiquitin ligase complex. The functional specificity of this complex depends on the type of F-box protein. In the SCF complex, it serves as an adapter that links the F-box protein to CUL1.</text>
</comment>
<dbReference type="SUPFAM" id="SSF81382">
    <property type="entry name" value="Skp1 dimerisation domain-like"/>
    <property type="match status" value="1"/>
</dbReference>